<evidence type="ECO:0000256" key="3">
    <source>
        <dbReference type="ARBA" id="ARBA00023002"/>
    </source>
</evidence>
<comment type="caution">
    <text evidence="4">The sequence shown here is derived from an EMBL/GenBank/DDBJ whole genome shotgun (WGS) entry which is preliminary data.</text>
</comment>
<evidence type="ECO:0000256" key="1">
    <source>
        <dbReference type="ARBA" id="ARBA00006484"/>
    </source>
</evidence>
<keyword evidence="2" id="KW-0521">NADP</keyword>
<dbReference type="GO" id="GO:0016491">
    <property type="term" value="F:oxidoreductase activity"/>
    <property type="evidence" value="ECO:0007669"/>
    <property type="project" value="UniProtKB-KW"/>
</dbReference>
<dbReference type="OrthoDB" id="1393670at2759"/>
<dbReference type="InterPro" id="IPR002347">
    <property type="entry name" value="SDR_fam"/>
</dbReference>
<dbReference type="Pfam" id="PF13561">
    <property type="entry name" value="adh_short_C2"/>
    <property type="match status" value="1"/>
</dbReference>
<gene>
    <name evidence="4" type="ORF">FCC1311_075301</name>
</gene>
<evidence type="ECO:0000313" key="4">
    <source>
        <dbReference type="EMBL" id="GBG31904.1"/>
    </source>
</evidence>
<dbReference type="InParanoid" id="A0A2R5GVG1"/>
<accession>A0A2R5GVG1</accession>
<name>A0A2R5GVG1_9STRA</name>
<proteinExistence type="inferred from homology"/>
<comment type="similarity">
    <text evidence="1">Belongs to the short-chain dehydrogenases/reductases (SDR) family.</text>
</comment>
<dbReference type="InterPro" id="IPR036291">
    <property type="entry name" value="NAD(P)-bd_dom_sf"/>
</dbReference>
<dbReference type="PANTHER" id="PTHR43618:SF8">
    <property type="entry name" value="7ALPHA-HYDROXYSTEROID DEHYDROGENASE"/>
    <property type="match status" value="1"/>
</dbReference>
<dbReference type="EMBL" id="BEYU01000109">
    <property type="protein sequence ID" value="GBG31904.1"/>
    <property type="molecule type" value="Genomic_DNA"/>
</dbReference>
<dbReference type="Gene3D" id="3.40.50.720">
    <property type="entry name" value="NAD(P)-binding Rossmann-like Domain"/>
    <property type="match status" value="1"/>
</dbReference>
<protein>
    <submittedName>
        <fullName evidence="4">Dehydrogenase/reductase SDR family member 4</fullName>
    </submittedName>
</protein>
<dbReference type="PANTHER" id="PTHR43618">
    <property type="entry name" value="7-ALPHA-HYDROXYSTEROID DEHYDROGENASE"/>
    <property type="match status" value="1"/>
</dbReference>
<dbReference type="AlphaFoldDB" id="A0A2R5GVG1"/>
<dbReference type="PRINTS" id="PR00080">
    <property type="entry name" value="SDRFAMILY"/>
</dbReference>
<evidence type="ECO:0000256" key="2">
    <source>
        <dbReference type="ARBA" id="ARBA00022857"/>
    </source>
</evidence>
<dbReference type="PRINTS" id="PR00081">
    <property type="entry name" value="GDHRDH"/>
</dbReference>
<organism evidence="4 5">
    <name type="scientific">Hondaea fermentalgiana</name>
    <dbReference type="NCBI Taxonomy" id="2315210"/>
    <lineage>
        <taxon>Eukaryota</taxon>
        <taxon>Sar</taxon>
        <taxon>Stramenopiles</taxon>
        <taxon>Bigyra</taxon>
        <taxon>Labyrinthulomycetes</taxon>
        <taxon>Thraustochytrida</taxon>
        <taxon>Thraustochytriidae</taxon>
        <taxon>Hondaea</taxon>
    </lineage>
</organism>
<dbReference type="Proteomes" id="UP000241890">
    <property type="component" value="Unassembled WGS sequence"/>
</dbReference>
<sequence>MQRVSKLTQHLSAQAAHEATSDRVERAETAAKVFQDKSRDAYKLDGSNLFSLRGKVALVTGGSKGIGKMIASGFVANGAKVYICSRKADLCDEVAAELCKEAEEYGNGGSAVSLPGDLSSVQGVERVAKRLAELESELHILVNNAGATWGAPFEEYPDSAWQKVMDLNVRHLFNLTQKCAPLLGKAAREGDPARVVNIASVDGIRATQTAGPTAAFAYTTSKGAVVHLTKALSRAMVPYYTTVNCVAPGVFPSQMTKFMLNSEAGSEASAANNPLKRVGRTADMAGTLLYLCSPAGAYTNGVTIAVDGGGHLFGDLGFKLDYEKKK</sequence>
<dbReference type="FunFam" id="3.40.50.720:FF:000084">
    <property type="entry name" value="Short-chain dehydrogenase reductase"/>
    <property type="match status" value="1"/>
</dbReference>
<keyword evidence="3" id="KW-0560">Oxidoreductase</keyword>
<keyword evidence="5" id="KW-1185">Reference proteome</keyword>
<dbReference type="InterPro" id="IPR052178">
    <property type="entry name" value="Sec_Metab_Biosynth_SDR"/>
</dbReference>
<evidence type="ECO:0000313" key="5">
    <source>
        <dbReference type="Proteomes" id="UP000241890"/>
    </source>
</evidence>
<dbReference type="SUPFAM" id="SSF51735">
    <property type="entry name" value="NAD(P)-binding Rossmann-fold domains"/>
    <property type="match status" value="1"/>
</dbReference>
<reference evidence="4 5" key="1">
    <citation type="submission" date="2017-12" db="EMBL/GenBank/DDBJ databases">
        <title>Sequencing, de novo assembly and annotation of complete genome of a new Thraustochytrid species, strain FCC1311.</title>
        <authorList>
            <person name="Sedici K."/>
            <person name="Godart F."/>
            <person name="Aiese Cigliano R."/>
            <person name="Sanseverino W."/>
            <person name="Barakat M."/>
            <person name="Ortet P."/>
            <person name="Marechal E."/>
            <person name="Cagnac O."/>
            <person name="Amato A."/>
        </authorList>
    </citation>
    <scope>NUCLEOTIDE SEQUENCE [LARGE SCALE GENOMIC DNA]</scope>
</reference>